<dbReference type="InterPro" id="IPR004477">
    <property type="entry name" value="ComEC_N"/>
</dbReference>
<reference evidence="9" key="1">
    <citation type="submission" date="2023-07" db="EMBL/GenBank/DDBJ databases">
        <title>Shewanella mangrovi sp. nov., an acetaldehyde- degrading bacterium isolated from mangrove sediment.</title>
        <authorList>
            <person name="Liu Y."/>
        </authorList>
    </citation>
    <scope>NUCLEOTIDE SEQUENCE [LARGE SCALE GENOMIC DNA]</scope>
    <source>
        <strain evidence="9">C32</strain>
    </source>
</reference>
<accession>A0ABT2FKH6</accession>
<comment type="caution">
    <text evidence="8">The sequence shown here is derived from an EMBL/GenBank/DDBJ whole genome shotgun (WGS) entry which is preliminary data.</text>
</comment>
<keyword evidence="9" id="KW-1185">Reference proteome</keyword>
<dbReference type="InterPro" id="IPR004797">
    <property type="entry name" value="Competence_ComEC/Rec2"/>
</dbReference>
<name>A0ABT2FKH6_9GAMM</name>
<sequence length="795" mass="88130">MNLFLFGFSGAIISALCWPSLLPLLSLPIIAGALLICVLVYRQQRLQKVVVGLSGVLAGVMWVTAYCHLLLPNIAASQQSVDRGNTTPLTVRAEIITLVSRNGDWISVDVQQLHRSPNWHGGDKWRLSWELAKTPSIIALPQVGEIWQFELTPRAFSSIVNQGGFNQQRYLLSQHISARARVNQAQRVALASGIRAQLLQHLRQQLEDVDQRDILMALAMGQRSDISAARWQQLRNSGTAHLVAISGLHLSVISLYLFAIVNWLLNRLLPSQSRRNLLLAYGAAIIGAAAYAWLAGFGIPVQRALLMLLVLVLSLATMRFASPWERLLWALALVLLLDPLAPLSNGFWLSFFALALILLSWQSHSTQLQAETRGQQLRHWFSSLWQIQWRLCLGMSLLQGMLFGGLTLHSFWINLLLVPWFSLVVIPVTMLAFVVGMLLDMAGFIQLATSLWHLVGGLLWPAEQLWQRSDSLPGAWLPIAAPMLLAGALALAATLLGRYLLRGRQRCWLVLPCMPLLWQLALLLELVAPAKWQIHVVDVGQGLAVVVQQGSHGLLYDTGAQFDDFSYAKQAILPLLSYQGIRQLDYFIVSHGDNDHAGGAAVILQQFPATKLISDIPTLPAVDNCRPHQFIWRELTVRILGPNQASAGNNGSCVVQISDATFSALLPGDIELAGEIMLTKQYAEQRNNGRPLLQSELLLAPHHGSATSSTQDLLDAVKPQWAIFAAGTANRWGFPKTQVLQKYQQRHISTLTTGEVGQISIEIGPKRAEVRSYRQQIAPYWYNRLIAFGYTANPE</sequence>
<dbReference type="CDD" id="cd07731">
    <property type="entry name" value="ComA-like_MBL-fold"/>
    <property type="match status" value="1"/>
</dbReference>
<dbReference type="NCBIfam" id="TIGR00360">
    <property type="entry name" value="ComEC_N-term"/>
    <property type="match status" value="1"/>
</dbReference>
<dbReference type="Pfam" id="PF00753">
    <property type="entry name" value="Lactamase_B"/>
    <property type="match status" value="1"/>
</dbReference>
<dbReference type="InterPro" id="IPR025405">
    <property type="entry name" value="DUF4131"/>
</dbReference>
<feature type="transmembrane region" description="Helical" evidence="6">
    <location>
        <begin position="242"/>
        <end position="265"/>
    </location>
</feature>
<dbReference type="RefSeq" id="WP_238896168.1">
    <property type="nucleotide sequence ID" value="NZ_JAKOGG010000005.1"/>
</dbReference>
<feature type="transmembrane region" description="Helical" evidence="6">
    <location>
        <begin position="418"/>
        <end position="439"/>
    </location>
</feature>
<dbReference type="PANTHER" id="PTHR30619:SF1">
    <property type="entry name" value="RECOMBINATION PROTEIN 2"/>
    <property type="match status" value="1"/>
</dbReference>
<dbReference type="Pfam" id="PF13567">
    <property type="entry name" value="DUF4131"/>
    <property type="match status" value="1"/>
</dbReference>
<dbReference type="PANTHER" id="PTHR30619">
    <property type="entry name" value="DNA INTERNALIZATION/COMPETENCE PROTEIN COMEC/REC2"/>
    <property type="match status" value="1"/>
</dbReference>
<feature type="transmembrane region" description="Helical" evidence="6">
    <location>
        <begin position="474"/>
        <end position="496"/>
    </location>
</feature>
<gene>
    <name evidence="8" type="ORF">L9G74_10020</name>
</gene>
<evidence type="ECO:0000256" key="3">
    <source>
        <dbReference type="ARBA" id="ARBA00022692"/>
    </source>
</evidence>
<evidence type="ECO:0000259" key="7">
    <source>
        <dbReference type="SMART" id="SM00849"/>
    </source>
</evidence>
<dbReference type="Pfam" id="PF03772">
    <property type="entry name" value="Competence"/>
    <property type="match status" value="1"/>
</dbReference>
<dbReference type="Proteomes" id="UP001201549">
    <property type="component" value="Unassembled WGS sequence"/>
</dbReference>
<feature type="domain" description="Metallo-beta-lactamase" evidence="7">
    <location>
        <begin position="541"/>
        <end position="703"/>
    </location>
</feature>
<evidence type="ECO:0000256" key="1">
    <source>
        <dbReference type="ARBA" id="ARBA00004651"/>
    </source>
</evidence>
<keyword evidence="4 6" id="KW-1133">Transmembrane helix</keyword>
<feature type="transmembrane region" description="Helical" evidence="6">
    <location>
        <begin position="49"/>
        <end position="71"/>
    </location>
</feature>
<evidence type="ECO:0000256" key="2">
    <source>
        <dbReference type="ARBA" id="ARBA00022475"/>
    </source>
</evidence>
<dbReference type="InterPro" id="IPR036866">
    <property type="entry name" value="RibonucZ/Hydroxyglut_hydro"/>
</dbReference>
<dbReference type="Gene3D" id="3.60.15.10">
    <property type="entry name" value="Ribonuclease Z/Hydroxyacylglutathione hydrolase-like"/>
    <property type="match status" value="1"/>
</dbReference>
<dbReference type="SUPFAM" id="SSF56281">
    <property type="entry name" value="Metallo-hydrolase/oxidoreductase"/>
    <property type="match status" value="1"/>
</dbReference>
<protein>
    <submittedName>
        <fullName evidence="8">DNA internalization-related competence protein ComEC/Rec2</fullName>
    </submittedName>
</protein>
<comment type="subcellular location">
    <subcellularLocation>
        <location evidence="1">Cell membrane</location>
        <topology evidence="1">Multi-pass membrane protein</topology>
    </subcellularLocation>
</comment>
<evidence type="ECO:0000313" key="9">
    <source>
        <dbReference type="Proteomes" id="UP001201549"/>
    </source>
</evidence>
<dbReference type="EMBL" id="JAKOGG010000005">
    <property type="protein sequence ID" value="MCS4556778.1"/>
    <property type="molecule type" value="Genomic_DNA"/>
</dbReference>
<feature type="transmembrane region" description="Helical" evidence="6">
    <location>
        <begin position="25"/>
        <end position="42"/>
    </location>
</feature>
<feature type="transmembrane region" description="Helical" evidence="6">
    <location>
        <begin position="391"/>
        <end position="412"/>
    </location>
</feature>
<dbReference type="InterPro" id="IPR035681">
    <property type="entry name" value="ComA-like_MBL"/>
</dbReference>
<organism evidence="8 9">
    <name type="scientific">Shewanella electrica</name>
    <dbReference type="NCBI Taxonomy" id="515560"/>
    <lineage>
        <taxon>Bacteria</taxon>
        <taxon>Pseudomonadati</taxon>
        <taxon>Pseudomonadota</taxon>
        <taxon>Gammaproteobacteria</taxon>
        <taxon>Alteromonadales</taxon>
        <taxon>Shewanellaceae</taxon>
        <taxon>Shewanella</taxon>
    </lineage>
</organism>
<proteinExistence type="predicted"/>
<dbReference type="InterPro" id="IPR001279">
    <property type="entry name" value="Metallo-B-lactamas"/>
</dbReference>
<dbReference type="SMART" id="SM00849">
    <property type="entry name" value="Lactamase_B"/>
    <property type="match status" value="1"/>
</dbReference>
<feature type="transmembrane region" description="Helical" evidence="6">
    <location>
        <begin position="277"/>
        <end position="295"/>
    </location>
</feature>
<keyword evidence="3 6" id="KW-0812">Transmembrane</keyword>
<dbReference type="InterPro" id="IPR052159">
    <property type="entry name" value="Competence_DNA_uptake"/>
</dbReference>
<feature type="transmembrane region" description="Helical" evidence="6">
    <location>
        <begin position="508"/>
        <end position="528"/>
    </location>
</feature>
<keyword evidence="2" id="KW-1003">Cell membrane</keyword>
<keyword evidence="5 6" id="KW-0472">Membrane</keyword>
<evidence type="ECO:0000256" key="4">
    <source>
        <dbReference type="ARBA" id="ARBA00022989"/>
    </source>
</evidence>
<evidence type="ECO:0000256" key="5">
    <source>
        <dbReference type="ARBA" id="ARBA00023136"/>
    </source>
</evidence>
<feature type="transmembrane region" description="Helical" evidence="6">
    <location>
        <begin position="327"/>
        <end position="343"/>
    </location>
</feature>
<dbReference type="NCBIfam" id="TIGR00361">
    <property type="entry name" value="ComEC_Rec2"/>
    <property type="match status" value="1"/>
</dbReference>
<feature type="transmembrane region" description="Helical" evidence="6">
    <location>
        <begin position="301"/>
        <end position="320"/>
    </location>
</feature>
<evidence type="ECO:0000313" key="8">
    <source>
        <dbReference type="EMBL" id="MCS4556778.1"/>
    </source>
</evidence>
<evidence type="ECO:0000256" key="6">
    <source>
        <dbReference type="SAM" id="Phobius"/>
    </source>
</evidence>